<dbReference type="AlphaFoldDB" id="A0A072UPZ6"/>
<feature type="compositionally biased region" description="Polar residues" evidence="1">
    <location>
        <begin position="1"/>
        <end position="10"/>
    </location>
</feature>
<keyword evidence="4" id="KW-1185">Reference proteome</keyword>
<dbReference type="Proteomes" id="UP000002051">
    <property type="component" value="Chromosome 5"/>
</dbReference>
<name>A0A072UPZ6_MEDTR</name>
<proteinExistence type="predicted"/>
<accession>A0A072UPZ6</accession>
<dbReference type="EnsemblPlants" id="KEH27905">
    <property type="protein sequence ID" value="KEH27905"/>
    <property type="gene ID" value="MTR_5g048910"/>
</dbReference>
<evidence type="ECO:0000313" key="3">
    <source>
        <dbReference type="EnsemblPlants" id="KEH27905"/>
    </source>
</evidence>
<evidence type="ECO:0000313" key="2">
    <source>
        <dbReference type="EMBL" id="KEH27905.1"/>
    </source>
</evidence>
<sequence>MTRPTNSGTFASSQSSSQAQSTHASAPTVDASVSTTMGATMAMPVLSSDNCCCSCSDTTRNGNFWPPFTTGVPVSTSFSASPYPLVRVGFDDRFITMQNLSRDQTYGMLTSMMENFHKNASAFADHANPFTPFNTNSPSSSSIFPINAPPALTTKSMMSLRQQMDESNHEMVNLLTQQIGIVFNPLIQNVNQKRLRAEKARTHKYKREKVAYIETNDSDQEFDIAFQYIEDCEVNVAELKPGPPYTCKFLRPSNGNNHVETENNKYVPKTFTFDVIKCDEIFYLLVVNGQVVVPNGLKIPPLEQHKTKPQMLADVDHLKVVDAMYTEVADCNVMEAIVDVVEKLSVEAKVDVAECQMVEVSGDPKSADEVAYLMAEEKLIDFLNRCRLKNSKVMVCHRCSFAFDKEATKSLEGFIPKSKKRGKWFVDHRPKFSFTKRYIHFINNSSTTSYVNKNGQGKTFVPHVQAPIQKWNNLVKGSTSTTVIKNVFDTETPNELKKYADNNNYKGKNLMTRTQWRRYQRSKKGVAANFDDKGVYPKGKQKVIEIDKKTSQTKRVAIWRDDDMVENIGADQSFFLAKVNQVTRKTFEKNLANIVPCSFAESGCTD</sequence>
<dbReference type="HOGENOM" id="CLU_450858_0_0_1"/>
<reference evidence="2 4" key="2">
    <citation type="journal article" date="2014" name="BMC Genomics">
        <title>An improved genome release (version Mt4.0) for the model legume Medicago truncatula.</title>
        <authorList>
            <person name="Tang H."/>
            <person name="Krishnakumar V."/>
            <person name="Bidwell S."/>
            <person name="Rosen B."/>
            <person name="Chan A."/>
            <person name="Zhou S."/>
            <person name="Gentzbittel L."/>
            <person name="Childs K.L."/>
            <person name="Yandell M."/>
            <person name="Gundlach H."/>
            <person name="Mayer K.F."/>
            <person name="Schwartz D.C."/>
            <person name="Town C.D."/>
        </authorList>
    </citation>
    <scope>GENOME REANNOTATION</scope>
    <source>
        <strain evidence="2">A17</strain>
        <strain evidence="3 4">cv. Jemalong A17</strain>
    </source>
</reference>
<reference evidence="2 4" key="1">
    <citation type="journal article" date="2011" name="Nature">
        <title>The Medicago genome provides insight into the evolution of rhizobial symbioses.</title>
        <authorList>
            <person name="Young N.D."/>
            <person name="Debelle F."/>
            <person name="Oldroyd G.E."/>
            <person name="Geurts R."/>
            <person name="Cannon S.B."/>
            <person name="Udvardi M.K."/>
            <person name="Benedito V.A."/>
            <person name="Mayer K.F."/>
            <person name="Gouzy J."/>
            <person name="Schoof H."/>
            <person name="Van de Peer Y."/>
            <person name="Proost S."/>
            <person name="Cook D.R."/>
            <person name="Meyers B.C."/>
            <person name="Spannagl M."/>
            <person name="Cheung F."/>
            <person name="De Mita S."/>
            <person name="Krishnakumar V."/>
            <person name="Gundlach H."/>
            <person name="Zhou S."/>
            <person name="Mudge J."/>
            <person name="Bharti A.K."/>
            <person name="Murray J.D."/>
            <person name="Naoumkina M.A."/>
            <person name="Rosen B."/>
            <person name="Silverstein K.A."/>
            <person name="Tang H."/>
            <person name="Rombauts S."/>
            <person name="Zhao P.X."/>
            <person name="Zhou P."/>
            <person name="Barbe V."/>
            <person name="Bardou P."/>
            <person name="Bechner M."/>
            <person name="Bellec A."/>
            <person name="Berger A."/>
            <person name="Berges H."/>
            <person name="Bidwell S."/>
            <person name="Bisseling T."/>
            <person name="Choisne N."/>
            <person name="Couloux A."/>
            <person name="Denny R."/>
            <person name="Deshpande S."/>
            <person name="Dai X."/>
            <person name="Doyle J.J."/>
            <person name="Dudez A.M."/>
            <person name="Farmer A.D."/>
            <person name="Fouteau S."/>
            <person name="Franken C."/>
            <person name="Gibelin C."/>
            <person name="Gish J."/>
            <person name="Goldstein S."/>
            <person name="Gonzalez A.J."/>
            <person name="Green P.J."/>
            <person name="Hallab A."/>
            <person name="Hartog M."/>
            <person name="Hua A."/>
            <person name="Humphray S.J."/>
            <person name="Jeong D.H."/>
            <person name="Jing Y."/>
            <person name="Jocker A."/>
            <person name="Kenton S.M."/>
            <person name="Kim D.J."/>
            <person name="Klee K."/>
            <person name="Lai H."/>
            <person name="Lang C."/>
            <person name="Lin S."/>
            <person name="Macmil S.L."/>
            <person name="Magdelenat G."/>
            <person name="Matthews L."/>
            <person name="McCorrison J."/>
            <person name="Monaghan E.L."/>
            <person name="Mun J.H."/>
            <person name="Najar F.Z."/>
            <person name="Nicholson C."/>
            <person name="Noirot C."/>
            <person name="O'Bleness M."/>
            <person name="Paule C.R."/>
            <person name="Poulain J."/>
            <person name="Prion F."/>
            <person name="Qin B."/>
            <person name="Qu C."/>
            <person name="Retzel E.F."/>
            <person name="Riddle C."/>
            <person name="Sallet E."/>
            <person name="Samain S."/>
            <person name="Samson N."/>
            <person name="Sanders I."/>
            <person name="Saurat O."/>
            <person name="Scarpelli C."/>
            <person name="Schiex T."/>
            <person name="Segurens B."/>
            <person name="Severin A.J."/>
            <person name="Sherrier D.J."/>
            <person name="Shi R."/>
            <person name="Sims S."/>
            <person name="Singer S.R."/>
            <person name="Sinharoy S."/>
            <person name="Sterck L."/>
            <person name="Viollet A."/>
            <person name="Wang B.B."/>
            <person name="Wang K."/>
            <person name="Wang M."/>
            <person name="Wang X."/>
            <person name="Warfsmann J."/>
            <person name="Weissenbach J."/>
            <person name="White D.D."/>
            <person name="White J.D."/>
            <person name="Wiley G.B."/>
            <person name="Wincker P."/>
            <person name="Xing Y."/>
            <person name="Yang L."/>
            <person name="Yao Z."/>
            <person name="Ying F."/>
            <person name="Zhai J."/>
            <person name="Zhou L."/>
            <person name="Zuber A."/>
            <person name="Denarie J."/>
            <person name="Dixon R.A."/>
            <person name="May G.D."/>
            <person name="Schwartz D.C."/>
            <person name="Rogers J."/>
            <person name="Quetier F."/>
            <person name="Town C.D."/>
            <person name="Roe B.A."/>
        </authorList>
    </citation>
    <scope>NUCLEOTIDE SEQUENCE [LARGE SCALE GENOMIC DNA]</scope>
    <source>
        <strain evidence="2">A17</strain>
        <strain evidence="3 4">cv. Jemalong A17</strain>
    </source>
</reference>
<feature type="compositionally biased region" description="Low complexity" evidence="1">
    <location>
        <begin position="11"/>
        <end position="26"/>
    </location>
</feature>
<reference evidence="3" key="3">
    <citation type="submission" date="2015-04" db="UniProtKB">
        <authorList>
            <consortium name="EnsemblPlants"/>
        </authorList>
    </citation>
    <scope>IDENTIFICATION</scope>
    <source>
        <strain evidence="3">cv. Jemalong A17</strain>
    </source>
</reference>
<organism evidence="2 4">
    <name type="scientific">Medicago truncatula</name>
    <name type="common">Barrel medic</name>
    <name type="synonym">Medicago tribuloides</name>
    <dbReference type="NCBI Taxonomy" id="3880"/>
    <lineage>
        <taxon>Eukaryota</taxon>
        <taxon>Viridiplantae</taxon>
        <taxon>Streptophyta</taxon>
        <taxon>Embryophyta</taxon>
        <taxon>Tracheophyta</taxon>
        <taxon>Spermatophyta</taxon>
        <taxon>Magnoliopsida</taxon>
        <taxon>eudicotyledons</taxon>
        <taxon>Gunneridae</taxon>
        <taxon>Pentapetalae</taxon>
        <taxon>rosids</taxon>
        <taxon>fabids</taxon>
        <taxon>Fabales</taxon>
        <taxon>Fabaceae</taxon>
        <taxon>Papilionoideae</taxon>
        <taxon>50 kb inversion clade</taxon>
        <taxon>NPAAA clade</taxon>
        <taxon>Hologalegina</taxon>
        <taxon>IRL clade</taxon>
        <taxon>Trifolieae</taxon>
        <taxon>Medicago</taxon>
    </lineage>
</organism>
<feature type="region of interest" description="Disordered" evidence="1">
    <location>
        <begin position="1"/>
        <end position="29"/>
    </location>
</feature>
<protein>
    <submittedName>
        <fullName evidence="2 3">Uncharacterized protein</fullName>
    </submittedName>
</protein>
<evidence type="ECO:0000256" key="1">
    <source>
        <dbReference type="SAM" id="MobiDB-lite"/>
    </source>
</evidence>
<dbReference type="EMBL" id="CM001221">
    <property type="protein sequence ID" value="KEH27905.1"/>
    <property type="molecule type" value="Genomic_DNA"/>
</dbReference>
<gene>
    <name evidence="2" type="ordered locus">MTR_5g048910</name>
</gene>
<evidence type="ECO:0000313" key="4">
    <source>
        <dbReference type="Proteomes" id="UP000002051"/>
    </source>
</evidence>